<dbReference type="FunFam" id="1.10.1580.10:FF:000003">
    <property type="entry name" value="Ribosome biogenesis GTPase A"/>
    <property type="match status" value="1"/>
</dbReference>
<dbReference type="NCBIfam" id="TIGR03596">
    <property type="entry name" value="GTPase_YlqF"/>
    <property type="match status" value="1"/>
</dbReference>
<dbReference type="InterPro" id="IPR019991">
    <property type="entry name" value="GTP-bd_ribosome_bgen"/>
</dbReference>
<evidence type="ECO:0000256" key="4">
    <source>
        <dbReference type="ARBA" id="ARBA00022741"/>
    </source>
</evidence>
<comment type="similarity">
    <text evidence="8">Belongs to the TRAFAC class YlqF/YawG GTPase family. MTG1 subfamily.</text>
</comment>
<gene>
    <name evidence="11" type="ORF">SAMN04488500_106256</name>
</gene>
<dbReference type="Gene3D" id="1.10.1580.10">
    <property type="match status" value="1"/>
</dbReference>
<keyword evidence="3 8" id="KW-0963">Cytoplasm</keyword>
<dbReference type="PANTHER" id="PTHR45782">
    <property type="entry name" value="MITOCHONDRIAL RIBOSOME-ASSOCIATED GTPASE 1"/>
    <property type="match status" value="1"/>
</dbReference>
<dbReference type="GO" id="GO:0003924">
    <property type="term" value="F:GTPase activity"/>
    <property type="evidence" value="ECO:0007669"/>
    <property type="project" value="TreeGrafter"/>
</dbReference>
<dbReference type="EMBL" id="FWXI01000006">
    <property type="protein sequence ID" value="SMC67046.1"/>
    <property type="molecule type" value="Genomic_DNA"/>
</dbReference>
<protein>
    <recommendedName>
        <fullName evidence="2 8">Ribosome biogenesis GTPase A</fullName>
    </recommendedName>
</protein>
<evidence type="ECO:0000259" key="10">
    <source>
        <dbReference type="PROSITE" id="PS51721"/>
    </source>
</evidence>
<dbReference type="InterPro" id="IPR030378">
    <property type="entry name" value="G_CP_dom"/>
</dbReference>
<dbReference type="InterPro" id="IPR023179">
    <property type="entry name" value="GTP-bd_ortho_bundle_sf"/>
</dbReference>
<proteinExistence type="inferred from homology"/>
<evidence type="ECO:0000256" key="7">
    <source>
        <dbReference type="ARBA" id="ARBA00023134"/>
    </source>
</evidence>
<evidence type="ECO:0000256" key="5">
    <source>
        <dbReference type="ARBA" id="ARBA00022801"/>
    </source>
</evidence>
<evidence type="ECO:0000256" key="9">
    <source>
        <dbReference type="PIRSR" id="PIRSR006230-1"/>
    </source>
</evidence>
<dbReference type="GO" id="GO:0003723">
    <property type="term" value="F:RNA binding"/>
    <property type="evidence" value="ECO:0007669"/>
    <property type="project" value="UniProtKB-KW"/>
</dbReference>
<evidence type="ECO:0000256" key="3">
    <source>
        <dbReference type="ARBA" id="ARBA00022490"/>
    </source>
</evidence>
<keyword evidence="12" id="KW-1185">Reference proteome</keyword>
<evidence type="ECO:0000256" key="2">
    <source>
        <dbReference type="ARBA" id="ARBA00014898"/>
    </source>
</evidence>
<keyword evidence="4 8" id="KW-0547">Nucleotide-binding</keyword>
<reference evidence="11 12" key="1">
    <citation type="submission" date="2017-04" db="EMBL/GenBank/DDBJ databases">
        <authorList>
            <person name="Afonso C.L."/>
            <person name="Miller P.J."/>
            <person name="Scott M.A."/>
            <person name="Spackman E."/>
            <person name="Goraichik I."/>
            <person name="Dimitrov K.M."/>
            <person name="Suarez D.L."/>
            <person name="Swayne D.E."/>
        </authorList>
    </citation>
    <scope>NUCLEOTIDE SEQUENCE [LARGE SCALE GENOMIC DNA]</scope>
    <source>
        <strain evidence="11 12">DSM 5090</strain>
    </source>
</reference>
<dbReference type="GO" id="GO:0005525">
    <property type="term" value="F:GTP binding"/>
    <property type="evidence" value="ECO:0007669"/>
    <property type="project" value="UniProtKB-KW"/>
</dbReference>
<name>A0A1W2B296_9FIRM</name>
<organism evidence="11 12">
    <name type="scientific">Sporomusa malonica</name>
    <dbReference type="NCBI Taxonomy" id="112901"/>
    <lineage>
        <taxon>Bacteria</taxon>
        <taxon>Bacillati</taxon>
        <taxon>Bacillota</taxon>
        <taxon>Negativicutes</taxon>
        <taxon>Selenomonadales</taxon>
        <taxon>Sporomusaceae</taxon>
        <taxon>Sporomusa</taxon>
    </lineage>
</organism>
<dbReference type="AlphaFoldDB" id="A0A1W2B296"/>
<evidence type="ECO:0000256" key="6">
    <source>
        <dbReference type="ARBA" id="ARBA00022884"/>
    </source>
</evidence>
<comment type="subcellular location">
    <subcellularLocation>
        <location evidence="1 8">Cytoplasm</location>
    </subcellularLocation>
</comment>
<accession>A0A1W2B296</accession>
<dbReference type="GO" id="GO:0005737">
    <property type="term" value="C:cytoplasm"/>
    <property type="evidence" value="ECO:0007669"/>
    <property type="project" value="UniProtKB-SubCell"/>
</dbReference>
<feature type="binding site" evidence="9">
    <location>
        <position position="174"/>
    </location>
    <ligand>
        <name>GTP</name>
        <dbReference type="ChEBI" id="CHEBI:37565"/>
    </ligand>
</feature>
<comment type="function">
    <text evidence="8">Required for a late step of 50S ribosomal subunit assembly. Has GTPase activity.</text>
</comment>
<dbReference type="FunFam" id="3.40.50.300:FF:000590">
    <property type="entry name" value="Ribosome biogenesis GTPase A"/>
    <property type="match status" value="1"/>
</dbReference>
<sequence>MHIHWFPGHMAKAQRMISAQLKLIDVVIELLDARIPISSANPIISELVGAKPKVVALNKSDLAEPARTAEWIQHFRGMGFTTVTLDAASGKGSKELVNKVEQEASEKIAKLAAKGIKGRPVRAMILGIPNVGKSSLINRLLGTATAKTGDRPGVTRGQQWLKVGKNLELLDTPGVLWPKMDDQEVAFKLAVTGAIKDDIYDMEKVILKLLGILRENYSDRLRERYKLTQDQLPEDIVELLELIGSKRGCLRSGGAVDYEKARRIILTDFRSNKLGQFTLDTPDQLEIKESDLTPTTERHF</sequence>
<dbReference type="RefSeq" id="WP_084575453.1">
    <property type="nucleotide sequence ID" value="NZ_CP155572.1"/>
</dbReference>
<feature type="binding site" evidence="9">
    <location>
        <begin position="130"/>
        <end position="135"/>
    </location>
    <ligand>
        <name>GTP</name>
        <dbReference type="ChEBI" id="CHEBI:37565"/>
    </ligand>
</feature>
<feature type="binding site" evidence="9">
    <location>
        <begin position="58"/>
        <end position="61"/>
    </location>
    <ligand>
        <name>GTP</name>
        <dbReference type="ChEBI" id="CHEBI:37565"/>
    </ligand>
</feature>
<dbReference type="SUPFAM" id="SSF52540">
    <property type="entry name" value="P-loop containing nucleoside triphosphate hydrolases"/>
    <property type="match status" value="1"/>
</dbReference>
<dbReference type="InterPro" id="IPR006073">
    <property type="entry name" value="GTP-bd"/>
</dbReference>
<keyword evidence="5" id="KW-0378">Hydrolase</keyword>
<dbReference type="GO" id="GO:0006412">
    <property type="term" value="P:translation"/>
    <property type="evidence" value="ECO:0007669"/>
    <property type="project" value="TreeGrafter"/>
</dbReference>
<dbReference type="InterPro" id="IPR027417">
    <property type="entry name" value="P-loop_NTPase"/>
</dbReference>
<dbReference type="STRING" id="112901.SAMN04488500_106256"/>
<dbReference type="PROSITE" id="PS51721">
    <property type="entry name" value="G_CP"/>
    <property type="match status" value="1"/>
</dbReference>
<evidence type="ECO:0000256" key="1">
    <source>
        <dbReference type="ARBA" id="ARBA00004496"/>
    </source>
</evidence>
<feature type="domain" description="CP-type G" evidence="10">
    <location>
        <begin position="13"/>
        <end position="178"/>
    </location>
</feature>
<dbReference type="PIRSF" id="PIRSF006230">
    <property type="entry name" value="MG442"/>
    <property type="match status" value="1"/>
</dbReference>
<dbReference type="PANTHER" id="PTHR45782:SF4">
    <property type="entry name" value="MITOCHONDRIAL RIBOSOME-ASSOCIATED GTPASE 1"/>
    <property type="match status" value="1"/>
</dbReference>
<dbReference type="CDD" id="cd01856">
    <property type="entry name" value="YlqF"/>
    <property type="match status" value="1"/>
</dbReference>
<dbReference type="Pfam" id="PF01926">
    <property type="entry name" value="MMR_HSR1"/>
    <property type="match status" value="1"/>
</dbReference>
<dbReference type="InterPro" id="IPR016478">
    <property type="entry name" value="GTPase_MTG1"/>
</dbReference>
<dbReference type="OrthoDB" id="9779790at2"/>
<dbReference type="Gene3D" id="3.40.50.300">
    <property type="entry name" value="P-loop containing nucleotide triphosphate hydrolases"/>
    <property type="match status" value="1"/>
</dbReference>
<keyword evidence="6" id="KW-0694">RNA-binding</keyword>
<dbReference type="Proteomes" id="UP000192738">
    <property type="component" value="Unassembled WGS sequence"/>
</dbReference>
<evidence type="ECO:0000313" key="11">
    <source>
        <dbReference type="EMBL" id="SMC67046.1"/>
    </source>
</evidence>
<evidence type="ECO:0000313" key="12">
    <source>
        <dbReference type="Proteomes" id="UP000192738"/>
    </source>
</evidence>
<evidence type="ECO:0000256" key="8">
    <source>
        <dbReference type="PIRNR" id="PIRNR006230"/>
    </source>
</evidence>
<keyword evidence="7 8" id="KW-0342">GTP-binding</keyword>